<organism evidence="1">
    <name type="scientific">Anguilla anguilla</name>
    <name type="common">European freshwater eel</name>
    <name type="synonym">Muraena anguilla</name>
    <dbReference type="NCBI Taxonomy" id="7936"/>
    <lineage>
        <taxon>Eukaryota</taxon>
        <taxon>Metazoa</taxon>
        <taxon>Chordata</taxon>
        <taxon>Craniata</taxon>
        <taxon>Vertebrata</taxon>
        <taxon>Euteleostomi</taxon>
        <taxon>Actinopterygii</taxon>
        <taxon>Neopterygii</taxon>
        <taxon>Teleostei</taxon>
        <taxon>Anguilliformes</taxon>
        <taxon>Anguillidae</taxon>
        <taxon>Anguilla</taxon>
    </lineage>
</organism>
<sequence>MIKVYLLKYIYLFIF</sequence>
<protein>
    <submittedName>
        <fullName evidence="1">Uncharacterized protein</fullName>
    </submittedName>
</protein>
<reference evidence="1" key="2">
    <citation type="journal article" date="2015" name="Fish Shellfish Immunol.">
        <title>Early steps in the European eel (Anguilla anguilla)-Vibrio vulnificus interaction in the gills: Role of the RtxA13 toxin.</title>
        <authorList>
            <person name="Callol A."/>
            <person name="Pajuelo D."/>
            <person name="Ebbesson L."/>
            <person name="Teles M."/>
            <person name="MacKenzie S."/>
            <person name="Amaro C."/>
        </authorList>
    </citation>
    <scope>NUCLEOTIDE SEQUENCE</scope>
</reference>
<name>A0A0E9REC0_ANGAN</name>
<dbReference type="EMBL" id="GBXM01100579">
    <property type="protein sequence ID" value="JAH07998.1"/>
    <property type="molecule type" value="Transcribed_RNA"/>
</dbReference>
<evidence type="ECO:0000313" key="1">
    <source>
        <dbReference type="EMBL" id="JAH26805.1"/>
    </source>
</evidence>
<accession>A0A0E9REC0</accession>
<reference evidence="1" key="1">
    <citation type="submission" date="2014-11" db="EMBL/GenBank/DDBJ databases">
        <authorList>
            <person name="Amaro Gonzalez C."/>
        </authorList>
    </citation>
    <scope>NUCLEOTIDE SEQUENCE</scope>
</reference>
<proteinExistence type="predicted"/>
<dbReference type="EMBL" id="GBXM01081772">
    <property type="protein sequence ID" value="JAH26805.1"/>
    <property type="molecule type" value="Transcribed_RNA"/>
</dbReference>